<accession>A0A160DES9</accession>
<evidence type="ECO:0000313" key="1">
    <source>
        <dbReference type="EMBL" id="ANA86446.1"/>
    </source>
</evidence>
<evidence type="ECO:0000313" key="2">
    <source>
        <dbReference type="Proteomes" id="UP000204609"/>
    </source>
</evidence>
<proteinExistence type="predicted"/>
<keyword evidence="2" id="KW-1185">Reference proteome</keyword>
<name>A0A160DES9_9CAUD</name>
<dbReference type="Proteomes" id="UP000204609">
    <property type="component" value="Segment"/>
</dbReference>
<organism evidence="1 2">
    <name type="scientific">Gordonia phage OneUp</name>
    <dbReference type="NCBI Taxonomy" id="1838074"/>
    <lineage>
        <taxon>Viruses</taxon>
        <taxon>Duplodnaviria</taxon>
        <taxon>Heunggongvirae</taxon>
        <taxon>Uroviricota</taxon>
        <taxon>Caudoviricetes</taxon>
        <taxon>Oneupvirus</taxon>
        <taxon>Oneupvirus oneup</taxon>
    </lineage>
</organism>
<dbReference type="RefSeq" id="YP_009274528.1">
    <property type="nucleotide sequence ID" value="NC_030917.1"/>
</dbReference>
<dbReference type="GeneID" id="28800571"/>
<gene>
    <name evidence="1" type="primary">112</name>
    <name evidence="1" type="ORF">PBI_ONEUP_112</name>
</gene>
<sequence>MSDPFRLALLQLPPDHLESVREQLLEDVLTSSPEEIVDVMMDLHEALAKMSVAGTYLPGPASQVASAAVDSVMQEAARLAIQRQVFREVLTIPGWG</sequence>
<dbReference type="EMBL" id="KU998245">
    <property type="protein sequence ID" value="ANA86446.1"/>
    <property type="molecule type" value="Genomic_DNA"/>
</dbReference>
<protein>
    <submittedName>
        <fullName evidence="1">Uncharacterized protein</fullName>
    </submittedName>
</protein>
<reference evidence="2" key="1">
    <citation type="submission" date="2016-03" db="EMBL/GenBank/DDBJ databases">
        <authorList>
            <person name="Ploux O."/>
        </authorList>
    </citation>
    <scope>NUCLEOTIDE SEQUENCE [LARGE SCALE GENOMIC DNA]</scope>
</reference>
<dbReference type="KEGG" id="vg:28800571"/>